<keyword evidence="5" id="KW-0997">Cell inner membrane</keyword>
<evidence type="ECO:0000256" key="1">
    <source>
        <dbReference type="ARBA" id="ARBA00022475"/>
    </source>
</evidence>
<dbReference type="InterPro" id="IPR006008">
    <property type="entry name" value="YciB"/>
</dbReference>
<keyword evidence="1 5" id="KW-1003">Cell membrane</keyword>
<evidence type="ECO:0000256" key="5">
    <source>
        <dbReference type="HAMAP-Rule" id="MF_00189"/>
    </source>
</evidence>
<feature type="transmembrane region" description="Helical" evidence="5">
    <location>
        <begin position="86"/>
        <end position="105"/>
    </location>
</feature>
<dbReference type="EMBL" id="AP014809">
    <property type="protein sequence ID" value="BAU91628.1"/>
    <property type="molecule type" value="Genomic_DNA"/>
</dbReference>
<keyword evidence="2 5" id="KW-0812">Transmembrane</keyword>
<dbReference type="HAMAP" id="MF_00189">
    <property type="entry name" value="YciB"/>
    <property type="match status" value="1"/>
</dbReference>
<protein>
    <recommendedName>
        <fullName evidence="5">Inner membrane-spanning protein YciB</fullName>
    </recommendedName>
</protein>
<dbReference type="AlphaFoldDB" id="A0A169R5I2"/>
<feature type="transmembrane region" description="Helical" evidence="5">
    <location>
        <begin position="117"/>
        <end position="137"/>
    </location>
</feature>
<evidence type="ECO:0000256" key="4">
    <source>
        <dbReference type="ARBA" id="ARBA00023136"/>
    </source>
</evidence>
<organism evidence="6 7">
    <name type="scientific">Methylorubrum populi</name>
    <dbReference type="NCBI Taxonomy" id="223967"/>
    <lineage>
        <taxon>Bacteria</taxon>
        <taxon>Pseudomonadati</taxon>
        <taxon>Pseudomonadota</taxon>
        <taxon>Alphaproteobacteria</taxon>
        <taxon>Hyphomicrobiales</taxon>
        <taxon>Methylobacteriaceae</taxon>
        <taxon>Methylorubrum</taxon>
    </lineage>
</organism>
<comment type="function">
    <text evidence="5">Plays a role in cell envelope biogenesis, maintenance of cell envelope integrity and membrane homeostasis.</text>
</comment>
<dbReference type="NCBIfam" id="NF001323">
    <property type="entry name" value="PRK00259.1-1"/>
    <property type="match status" value="1"/>
</dbReference>
<comment type="subcellular location">
    <subcellularLocation>
        <location evidence="5">Cell inner membrane</location>
        <topology evidence="5">Multi-pass membrane protein</topology>
    </subcellularLocation>
</comment>
<evidence type="ECO:0000313" key="6">
    <source>
        <dbReference type="EMBL" id="BAU91628.1"/>
    </source>
</evidence>
<name>A0A169R5I2_9HYPH</name>
<dbReference type="PANTHER" id="PTHR36917:SF1">
    <property type="entry name" value="INNER MEMBRANE-SPANNING PROTEIN YCIB"/>
    <property type="match status" value="1"/>
</dbReference>
<comment type="similarity">
    <text evidence="5">Belongs to the YciB family.</text>
</comment>
<proteinExistence type="inferred from homology"/>
<dbReference type="GO" id="GO:0005886">
    <property type="term" value="C:plasma membrane"/>
    <property type="evidence" value="ECO:0007669"/>
    <property type="project" value="UniProtKB-SubCell"/>
</dbReference>
<evidence type="ECO:0000313" key="7">
    <source>
        <dbReference type="Proteomes" id="UP000218288"/>
    </source>
</evidence>
<dbReference type="Pfam" id="PF04279">
    <property type="entry name" value="IspA"/>
    <property type="match status" value="1"/>
</dbReference>
<feature type="transmembrane region" description="Helical" evidence="5">
    <location>
        <begin position="157"/>
        <end position="174"/>
    </location>
</feature>
<sequence>MPAVPSESRENLSMKVESVPPRRHLPPLLKLALEVGPLAVFFLSNAYAERFGVTAESKLFVATGVFVVATMIALGVHFALLRRLPIMPLVSGVVVLVFGGLTLALQDKTFIMMKPTIVNTLFGLVLLGGLAFNKSLLSVVLDSMFALTDEGWRKLTFRWGLFFLALAALNEIVWRTQTEDFWVSFKVFGIMPLTIAFALAQTPLLLRHERKDEADAKIG</sequence>
<keyword evidence="4 5" id="KW-0472">Membrane</keyword>
<evidence type="ECO:0000256" key="2">
    <source>
        <dbReference type="ARBA" id="ARBA00022692"/>
    </source>
</evidence>
<gene>
    <name evidence="5" type="primary">yciB</name>
    <name evidence="6" type="ORF">MPPM_3023</name>
</gene>
<feature type="transmembrane region" description="Helical" evidence="5">
    <location>
        <begin position="59"/>
        <end position="80"/>
    </location>
</feature>
<dbReference type="Proteomes" id="UP000218288">
    <property type="component" value="Chromosome"/>
</dbReference>
<evidence type="ECO:0000256" key="3">
    <source>
        <dbReference type="ARBA" id="ARBA00022989"/>
    </source>
</evidence>
<accession>A0A169R5I2</accession>
<dbReference type="PANTHER" id="PTHR36917">
    <property type="entry name" value="INTRACELLULAR SEPTATION PROTEIN A-RELATED"/>
    <property type="match status" value="1"/>
</dbReference>
<feature type="transmembrane region" description="Helical" evidence="5">
    <location>
        <begin position="181"/>
        <end position="200"/>
    </location>
</feature>
<dbReference type="NCBIfam" id="TIGR00997">
    <property type="entry name" value="ispZ"/>
    <property type="match status" value="1"/>
</dbReference>
<keyword evidence="3 5" id="KW-1133">Transmembrane helix</keyword>
<reference evidence="6 7" key="1">
    <citation type="journal article" date="2016" name="Genome Announc.">
        <title>Complete Genome Sequence of Methylobacterium populi P-1M, Isolated from Pink-Pigmented Household Biofilm.</title>
        <authorList>
            <person name="Morohoshi T."/>
            <person name="Ikeda T."/>
        </authorList>
    </citation>
    <scope>NUCLEOTIDE SEQUENCE [LARGE SCALE GENOMIC DNA]</scope>
    <source>
        <strain evidence="6 7">P-1M</strain>
    </source>
</reference>